<dbReference type="AlphaFoldDB" id="A0A8H4QR62"/>
<evidence type="ECO:0000313" key="2">
    <source>
        <dbReference type="EMBL" id="KAF4615709.1"/>
    </source>
</evidence>
<proteinExistence type="predicted"/>
<evidence type="ECO:0000256" key="1">
    <source>
        <dbReference type="SAM" id="MobiDB-lite"/>
    </source>
</evidence>
<organism evidence="2 3">
    <name type="scientific">Agrocybe pediades</name>
    <dbReference type="NCBI Taxonomy" id="84607"/>
    <lineage>
        <taxon>Eukaryota</taxon>
        <taxon>Fungi</taxon>
        <taxon>Dikarya</taxon>
        <taxon>Basidiomycota</taxon>
        <taxon>Agaricomycotina</taxon>
        <taxon>Agaricomycetes</taxon>
        <taxon>Agaricomycetidae</taxon>
        <taxon>Agaricales</taxon>
        <taxon>Agaricineae</taxon>
        <taxon>Strophariaceae</taxon>
        <taxon>Agrocybe</taxon>
    </lineage>
</organism>
<dbReference type="EMBL" id="JAACJL010000034">
    <property type="protein sequence ID" value="KAF4615709.1"/>
    <property type="molecule type" value="Genomic_DNA"/>
</dbReference>
<evidence type="ECO:0000313" key="3">
    <source>
        <dbReference type="Proteomes" id="UP000521872"/>
    </source>
</evidence>
<name>A0A8H4QR62_9AGAR</name>
<gene>
    <name evidence="2" type="ORF">D9613_012507</name>
</gene>
<feature type="region of interest" description="Disordered" evidence="1">
    <location>
        <begin position="1"/>
        <end position="45"/>
    </location>
</feature>
<protein>
    <submittedName>
        <fullName evidence="2">Uncharacterized protein</fullName>
    </submittedName>
</protein>
<reference evidence="2 3" key="1">
    <citation type="submission" date="2019-12" db="EMBL/GenBank/DDBJ databases">
        <authorList>
            <person name="Floudas D."/>
            <person name="Bentzer J."/>
            <person name="Ahren D."/>
            <person name="Johansson T."/>
            <person name="Persson P."/>
            <person name="Tunlid A."/>
        </authorList>
    </citation>
    <scope>NUCLEOTIDE SEQUENCE [LARGE SCALE GENOMIC DNA]</scope>
    <source>
        <strain evidence="2 3">CBS 102.39</strain>
    </source>
</reference>
<feature type="compositionally biased region" description="Basic and acidic residues" evidence="1">
    <location>
        <begin position="1"/>
        <end position="11"/>
    </location>
</feature>
<accession>A0A8H4QR62</accession>
<keyword evidence="3" id="KW-1185">Reference proteome</keyword>
<comment type="caution">
    <text evidence="2">The sequence shown here is derived from an EMBL/GenBank/DDBJ whole genome shotgun (WGS) entry which is preliminary data.</text>
</comment>
<sequence>MKGRLYRKDTDSPGSASKSKRSPIHTVIINEDADSHLDTDSEDQRAARIQEPAGTMVFLTSPGSTIAVNSYARNAIAGSNMSFRHWDITGQRYRGSLSTRETSSTSYFSFALLSLFSRGLLPFAGSSPRFH</sequence>
<feature type="compositionally biased region" description="Basic and acidic residues" evidence="1">
    <location>
        <begin position="33"/>
        <end position="45"/>
    </location>
</feature>
<dbReference type="Proteomes" id="UP000521872">
    <property type="component" value="Unassembled WGS sequence"/>
</dbReference>